<dbReference type="Pfam" id="PF02417">
    <property type="entry name" value="Chromate_transp"/>
    <property type="match status" value="1"/>
</dbReference>
<dbReference type="PANTHER" id="PTHR43663:SF1">
    <property type="entry name" value="CHROMATE TRANSPORTER"/>
    <property type="match status" value="1"/>
</dbReference>
<feature type="transmembrane region" description="Helical" evidence="7">
    <location>
        <begin position="7"/>
        <end position="30"/>
    </location>
</feature>
<evidence type="ECO:0000256" key="3">
    <source>
        <dbReference type="ARBA" id="ARBA00022475"/>
    </source>
</evidence>
<feature type="transmembrane region" description="Helical" evidence="7">
    <location>
        <begin position="112"/>
        <end position="132"/>
    </location>
</feature>
<dbReference type="EMBL" id="AP019400">
    <property type="protein sequence ID" value="BBI36709.1"/>
    <property type="molecule type" value="Genomic_DNA"/>
</dbReference>
<proteinExistence type="inferred from homology"/>
<dbReference type="Proteomes" id="UP000289856">
    <property type="component" value="Chromosome"/>
</dbReference>
<dbReference type="RefSeq" id="WP_232058008.1">
    <property type="nucleotide sequence ID" value="NZ_AP019400.1"/>
</dbReference>
<dbReference type="InterPro" id="IPR003370">
    <property type="entry name" value="Chromate_transpt"/>
</dbReference>
<gene>
    <name evidence="8" type="ORF">KCTCHS21_61080</name>
</gene>
<evidence type="ECO:0000256" key="5">
    <source>
        <dbReference type="ARBA" id="ARBA00022989"/>
    </source>
</evidence>
<accession>A0A3T1DF33</accession>
<keyword evidence="3" id="KW-1003">Cell membrane</keyword>
<evidence type="ECO:0000256" key="7">
    <source>
        <dbReference type="SAM" id="Phobius"/>
    </source>
</evidence>
<dbReference type="InterPro" id="IPR052518">
    <property type="entry name" value="CHR_Transporter"/>
</dbReference>
<protein>
    <submittedName>
        <fullName evidence="8">Chromate transporter</fullName>
    </submittedName>
</protein>
<dbReference type="PANTHER" id="PTHR43663">
    <property type="entry name" value="CHROMATE TRANSPORT PROTEIN-RELATED"/>
    <property type="match status" value="1"/>
</dbReference>
<evidence type="ECO:0000256" key="4">
    <source>
        <dbReference type="ARBA" id="ARBA00022692"/>
    </source>
</evidence>
<keyword evidence="4 7" id="KW-0812">Transmembrane</keyword>
<comment type="similarity">
    <text evidence="2">Belongs to the chromate ion transporter (CHR) (TC 2.A.51) family.</text>
</comment>
<reference evidence="8 9" key="1">
    <citation type="submission" date="2019-01" db="EMBL/GenBank/DDBJ databases">
        <title>Complete genome sequence of Cohnella hallensis HS21 isolated from Korean fir (Abies koreana) rhizospheric soil.</title>
        <authorList>
            <person name="Jiang L."/>
            <person name="Kang S.W."/>
            <person name="Kim S."/>
            <person name="Jung J."/>
            <person name="Kim C.Y."/>
            <person name="Kim D.H."/>
            <person name="Kim S.W."/>
            <person name="Lee J."/>
        </authorList>
    </citation>
    <scope>NUCLEOTIDE SEQUENCE [LARGE SCALE GENOMIC DNA]</scope>
    <source>
        <strain evidence="8 9">HS21</strain>
    </source>
</reference>
<dbReference type="KEGG" id="cohn:KCTCHS21_61080"/>
<evidence type="ECO:0000313" key="8">
    <source>
        <dbReference type="EMBL" id="BBI36709.1"/>
    </source>
</evidence>
<feature type="transmembrane region" description="Helical" evidence="7">
    <location>
        <begin position="83"/>
        <end position="106"/>
    </location>
</feature>
<comment type="subcellular location">
    <subcellularLocation>
        <location evidence="1">Cell membrane</location>
        <topology evidence="1">Multi-pass membrane protein</topology>
    </subcellularLocation>
</comment>
<evidence type="ECO:0000256" key="6">
    <source>
        <dbReference type="ARBA" id="ARBA00023136"/>
    </source>
</evidence>
<evidence type="ECO:0000256" key="2">
    <source>
        <dbReference type="ARBA" id="ARBA00005262"/>
    </source>
</evidence>
<dbReference type="GO" id="GO:0015109">
    <property type="term" value="F:chromate transmembrane transporter activity"/>
    <property type="evidence" value="ECO:0007669"/>
    <property type="project" value="InterPro"/>
</dbReference>
<keyword evidence="5 7" id="KW-1133">Transmembrane helix</keyword>
<dbReference type="GO" id="GO:0005886">
    <property type="term" value="C:plasma membrane"/>
    <property type="evidence" value="ECO:0007669"/>
    <property type="project" value="UniProtKB-SubCell"/>
</dbReference>
<keyword evidence="9" id="KW-1185">Reference proteome</keyword>
<sequence length="201" mass="21578">MNTTWKLLSSIFVTFLKIGPITFGGGYALIPVIEREVVDRRGWLRTQEIADVFAVAGSVPGAVAVNSATYIGYRIAGIRGATAALLGILLPTCCLMIGLSIFYVQMKDNPKIEAAFLSIRVTVVALIAFAAFKIGRTAVIDSTTGSLAVIASLLLFFGNVHPVYVIAFGAAAGIAVVKIRVLLGKDFKLKEEKEVVYDYMI</sequence>
<dbReference type="AlphaFoldDB" id="A0A3T1DF33"/>
<evidence type="ECO:0000313" key="9">
    <source>
        <dbReference type="Proteomes" id="UP000289856"/>
    </source>
</evidence>
<name>A0A3T1DF33_9BACL</name>
<evidence type="ECO:0000256" key="1">
    <source>
        <dbReference type="ARBA" id="ARBA00004651"/>
    </source>
</evidence>
<keyword evidence="6 7" id="KW-0472">Membrane</keyword>
<organism evidence="8 9">
    <name type="scientific">Cohnella abietis</name>
    <dbReference type="NCBI Taxonomy" id="2507935"/>
    <lineage>
        <taxon>Bacteria</taxon>
        <taxon>Bacillati</taxon>
        <taxon>Bacillota</taxon>
        <taxon>Bacilli</taxon>
        <taxon>Bacillales</taxon>
        <taxon>Paenibacillaceae</taxon>
        <taxon>Cohnella</taxon>
    </lineage>
</organism>
<feature type="transmembrane region" description="Helical" evidence="7">
    <location>
        <begin position="50"/>
        <end position="71"/>
    </location>
</feature>